<sequence>MITRIEEVSDLQDLGIDLIRFYVFLQGTDGSEVTMPLIIYMWDLKKYMSTHEPQAFAYLVKVSESIRYYGAKDGKVLKVLHEDGFPVHSFVEKYVRNMPADKILNHIKWSQSIDEPHTGDVQEKSDILPHPELASNNFRRTIFAETIDEAVQKEVRKLYPDFFNNADAHAISKYDNILINAVNKLIMQMDDFFFRESEAKK</sequence>
<protein>
    <submittedName>
        <fullName evidence="1">Uncharacterized protein</fullName>
    </submittedName>
</protein>
<gene>
    <name evidence="1" type="ORF">HHL20_15440</name>
</gene>
<reference evidence="1 2" key="1">
    <citation type="submission" date="2020-04" db="EMBL/GenBank/DDBJ databases">
        <title>Chryseobacterium sp. RJ-7-14 sp. nov., isolated from Jeju soil.</title>
        <authorList>
            <person name="Dahal R.H."/>
            <person name="Chaudhary D.K."/>
        </authorList>
    </citation>
    <scope>NUCLEOTIDE SEQUENCE [LARGE SCALE GENOMIC DNA]</scope>
    <source>
        <strain evidence="1 2">RJ-7-14</strain>
    </source>
</reference>
<dbReference type="EMBL" id="JABBGF010000003">
    <property type="protein sequence ID" value="NML58742.1"/>
    <property type="molecule type" value="Genomic_DNA"/>
</dbReference>
<dbReference type="AlphaFoldDB" id="A0A7Y0A8P0"/>
<dbReference type="RefSeq" id="WP_169232091.1">
    <property type="nucleotide sequence ID" value="NZ_JABBGF010000003.1"/>
</dbReference>
<organism evidence="1 2">
    <name type="scientific">Chryseobacterium cheonjiense</name>
    <dbReference type="NCBI Taxonomy" id="2728845"/>
    <lineage>
        <taxon>Bacteria</taxon>
        <taxon>Pseudomonadati</taxon>
        <taxon>Bacteroidota</taxon>
        <taxon>Flavobacteriia</taxon>
        <taxon>Flavobacteriales</taxon>
        <taxon>Weeksellaceae</taxon>
        <taxon>Chryseobacterium group</taxon>
        <taxon>Chryseobacterium</taxon>
    </lineage>
</organism>
<name>A0A7Y0A8P0_9FLAO</name>
<comment type="caution">
    <text evidence="1">The sequence shown here is derived from an EMBL/GenBank/DDBJ whole genome shotgun (WGS) entry which is preliminary data.</text>
</comment>
<evidence type="ECO:0000313" key="2">
    <source>
        <dbReference type="Proteomes" id="UP000552615"/>
    </source>
</evidence>
<evidence type="ECO:0000313" key="1">
    <source>
        <dbReference type="EMBL" id="NML58742.1"/>
    </source>
</evidence>
<accession>A0A7Y0A8P0</accession>
<dbReference type="Proteomes" id="UP000552615">
    <property type="component" value="Unassembled WGS sequence"/>
</dbReference>
<proteinExistence type="predicted"/>
<keyword evidence="2" id="KW-1185">Reference proteome</keyword>